<dbReference type="EMBL" id="QEAS01000002">
    <property type="protein sequence ID" value="PWG82086.1"/>
    <property type="molecule type" value="Genomic_DNA"/>
</dbReference>
<feature type="compositionally biased region" description="Polar residues" evidence="1">
    <location>
        <begin position="13"/>
        <end position="22"/>
    </location>
</feature>
<accession>A0A2U2PKZ8</accession>
<evidence type="ECO:0000256" key="1">
    <source>
        <dbReference type="SAM" id="MobiDB-lite"/>
    </source>
</evidence>
<proteinExistence type="predicted"/>
<dbReference type="Proteomes" id="UP000245647">
    <property type="component" value="Unassembled WGS sequence"/>
</dbReference>
<dbReference type="AlphaFoldDB" id="A0A2U2PKZ8"/>
<name>A0A2U2PKZ8_9SPHI</name>
<sequence length="82" mass="9210">MLYFKNKKPMNIQDGNQWNEPTNEPKGKGPEPRQQHDGNEDAIRKGARQEDQLDSLKPEKEEDKAPNQAGSPPLGSIDQGNK</sequence>
<gene>
    <name evidence="2" type="ORF">DDR33_03455</name>
</gene>
<evidence type="ECO:0000313" key="3">
    <source>
        <dbReference type="Proteomes" id="UP000245647"/>
    </source>
</evidence>
<comment type="caution">
    <text evidence="2">The sequence shown here is derived from an EMBL/GenBank/DDBJ whole genome shotgun (WGS) entry which is preliminary data.</text>
</comment>
<reference evidence="2 3" key="1">
    <citation type="submission" date="2018-04" db="EMBL/GenBank/DDBJ databases">
        <title>Pedobacter chongqingensis sp. nov., isolated from a rottenly hemp rope.</title>
        <authorList>
            <person name="Cai Y."/>
        </authorList>
    </citation>
    <scope>NUCLEOTIDE SEQUENCE [LARGE SCALE GENOMIC DNA]</scope>
    <source>
        <strain evidence="2 3">FJ4-8</strain>
    </source>
</reference>
<keyword evidence="3" id="KW-1185">Reference proteome</keyword>
<feature type="compositionally biased region" description="Basic and acidic residues" evidence="1">
    <location>
        <begin position="23"/>
        <end position="65"/>
    </location>
</feature>
<evidence type="ECO:0000313" key="2">
    <source>
        <dbReference type="EMBL" id="PWG82086.1"/>
    </source>
</evidence>
<protein>
    <submittedName>
        <fullName evidence="2">Uncharacterized protein</fullName>
    </submittedName>
</protein>
<organism evidence="2 3">
    <name type="scientific">Pararcticibacter amylolyticus</name>
    <dbReference type="NCBI Taxonomy" id="2173175"/>
    <lineage>
        <taxon>Bacteria</taxon>
        <taxon>Pseudomonadati</taxon>
        <taxon>Bacteroidota</taxon>
        <taxon>Sphingobacteriia</taxon>
        <taxon>Sphingobacteriales</taxon>
        <taxon>Sphingobacteriaceae</taxon>
        <taxon>Pararcticibacter</taxon>
    </lineage>
</organism>
<feature type="region of interest" description="Disordered" evidence="1">
    <location>
        <begin position="1"/>
        <end position="82"/>
    </location>
</feature>